<dbReference type="Proteomes" id="UP001597231">
    <property type="component" value="Unassembled WGS sequence"/>
</dbReference>
<comment type="caution">
    <text evidence="2">The sequence shown here is derived from an EMBL/GenBank/DDBJ whole genome shotgun (WGS) entry which is preliminary data.</text>
</comment>
<protein>
    <submittedName>
        <fullName evidence="2">Uncharacterized protein</fullName>
    </submittedName>
</protein>
<feature type="chain" id="PRO_5045851090" evidence="1">
    <location>
        <begin position="25"/>
        <end position="46"/>
    </location>
</feature>
<organism evidence="2 3">
    <name type="scientific">Sporosarcina contaminans</name>
    <dbReference type="NCBI Taxonomy" id="633403"/>
    <lineage>
        <taxon>Bacteria</taxon>
        <taxon>Bacillati</taxon>
        <taxon>Bacillota</taxon>
        <taxon>Bacilli</taxon>
        <taxon>Bacillales</taxon>
        <taxon>Caryophanaceae</taxon>
        <taxon>Sporosarcina</taxon>
    </lineage>
</organism>
<dbReference type="EMBL" id="JBHTLT010000036">
    <property type="protein sequence ID" value="MFD1204936.1"/>
    <property type="molecule type" value="Genomic_DNA"/>
</dbReference>
<proteinExistence type="predicted"/>
<dbReference type="RefSeq" id="WP_381480252.1">
    <property type="nucleotide sequence ID" value="NZ_JBHTLT010000036.1"/>
</dbReference>
<accession>A0ABW3TVW2</accession>
<gene>
    <name evidence="2" type="ORF">ACFQ38_07455</name>
</gene>
<name>A0ABW3TVW2_9BACL</name>
<reference evidence="3" key="1">
    <citation type="journal article" date="2019" name="Int. J. Syst. Evol. Microbiol.">
        <title>The Global Catalogue of Microorganisms (GCM) 10K type strain sequencing project: providing services to taxonomists for standard genome sequencing and annotation.</title>
        <authorList>
            <consortium name="The Broad Institute Genomics Platform"/>
            <consortium name="The Broad Institute Genome Sequencing Center for Infectious Disease"/>
            <person name="Wu L."/>
            <person name="Ma J."/>
        </authorList>
    </citation>
    <scope>NUCLEOTIDE SEQUENCE [LARGE SCALE GENOMIC DNA]</scope>
    <source>
        <strain evidence="3">CCUG 53915</strain>
    </source>
</reference>
<keyword evidence="3" id="KW-1185">Reference proteome</keyword>
<evidence type="ECO:0000313" key="2">
    <source>
        <dbReference type="EMBL" id="MFD1204936.1"/>
    </source>
</evidence>
<feature type="signal peptide" evidence="1">
    <location>
        <begin position="1"/>
        <end position="24"/>
    </location>
</feature>
<sequence length="46" mass="4695">MKKKLMTGLLAFGIVFSVSTASMASDPPPPWGGGGCGPVNSVPHYC</sequence>
<evidence type="ECO:0000256" key="1">
    <source>
        <dbReference type="SAM" id="SignalP"/>
    </source>
</evidence>
<keyword evidence="1" id="KW-0732">Signal</keyword>
<evidence type="ECO:0000313" key="3">
    <source>
        <dbReference type="Proteomes" id="UP001597231"/>
    </source>
</evidence>